<keyword evidence="2" id="KW-0813">Transport</keyword>
<feature type="transmembrane region" description="Helical" evidence="6">
    <location>
        <begin position="419"/>
        <end position="436"/>
    </location>
</feature>
<dbReference type="Proteomes" id="UP001589700">
    <property type="component" value="Unassembled WGS sequence"/>
</dbReference>
<keyword evidence="3 6" id="KW-0812">Transmembrane</keyword>
<protein>
    <submittedName>
        <fullName evidence="8">MFS transporter</fullName>
    </submittedName>
</protein>
<dbReference type="PANTHER" id="PTHR43791">
    <property type="entry name" value="PERMEASE-RELATED"/>
    <property type="match status" value="1"/>
</dbReference>
<gene>
    <name evidence="8" type="ORF">ACFFVD_14740</name>
</gene>
<reference evidence="8 9" key="1">
    <citation type="submission" date="2024-09" db="EMBL/GenBank/DDBJ databases">
        <authorList>
            <person name="Sun Q."/>
            <person name="Mori K."/>
        </authorList>
    </citation>
    <scope>NUCLEOTIDE SEQUENCE [LARGE SCALE GENOMIC DNA]</scope>
    <source>
        <strain evidence="8 9">CCM 7659</strain>
    </source>
</reference>
<dbReference type="PANTHER" id="PTHR43791:SF36">
    <property type="entry name" value="TRANSPORTER, PUTATIVE (AFU_ORTHOLOGUE AFUA_6G08340)-RELATED"/>
    <property type="match status" value="1"/>
</dbReference>
<feature type="transmembrane region" description="Helical" evidence="6">
    <location>
        <begin position="327"/>
        <end position="346"/>
    </location>
</feature>
<dbReference type="PROSITE" id="PS50850">
    <property type="entry name" value="MFS"/>
    <property type="match status" value="1"/>
</dbReference>
<dbReference type="InterPro" id="IPR011701">
    <property type="entry name" value="MFS"/>
</dbReference>
<evidence type="ECO:0000313" key="9">
    <source>
        <dbReference type="Proteomes" id="UP001589700"/>
    </source>
</evidence>
<dbReference type="SUPFAM" id="SSF103473">
    <property type="entry name" value="MFS general substrate transporter"/>
    <property type="match status" value="1"/>
</dbReference>
<dbReference type="Pfam" id="PF07690">
    <property type="entry name" value="MFS_1"/>
    <property type="match status" value="1"/>
</dbReference>
<evidence type="ECO:0000256" key="6">
    <source>
        <dbReference type="SAM" id="Phobius"/>
    </source>
</evidence>
<keyword evidence="5 6" id="KW-0472">Membrane</keyword>
<evidence type="ECO:0000256" key="5">
    <source>
        <dbReference type="ARBA" id="ARBA00023136"/>
    </source>
</evidence>
<feature type="domain" description="Major facilitator superfamily (MFS) profile" evidence="7">
    <location>
        <begin position="25"/>
        <end position="443"/>
    </location>
</feature>
<proteinExistence type="predicted"/>
<comment type="caution">
    <text evidence="8">The sequence shown here is derived from an EMBL/GenBank/DDBJ whole genome shotgun (WGS) entry which is preliminary data.</text>
</comment>
<feature type="transmembrane region" description="Helical" evidence="6">
    <location>
        <begin position="21"/>
        <end position="38"/>
    </location>
</feature>
<dbReference type="InterPro" id="IPR020846">
    <property type="entry name" value="MFS_dom"/>
</dbReference>
<feature type="transmembrane region" description="Helical" evidence="6">
    <location>
        <begin position="151"/>
        <end position="175"/>
    </location>
</feature>
<feature type="transmembrane region" description="Helical" evidence="6">
    <location>
        <begin position="187"/>
        <end position="206"/>
    </location>
</feature>
<accession>A0ABV5JVZ2</accession>
<evidence type="ECO:0000256" key="1">
    <source>
        <dbReference type="ARBA" id="ARBA00004651"/>
    </source>
</evidence>
<evidence type="ECO:0000259" key="7">
    <source>
        <dbReference type="PROSITE" id="PS50850"/>
    </source>
</evidence>
<feature type="transmembrane region" description="Helical" evidence="6">
    <location>
        <begin position="58"/>
        <end position="78"/>
    </location>
</feature>
<keyword evidence="4 6" id="KW-1133">Transmembrane helix</keyword>
<feature type="transmembrane region" description="Helical" evidence="6">
    <location>
        <begin position="255"/>
        <end position="278"/>
    </location>
</feature>
<dbReference type="InterPro" id="IPR036259">
    <property type="entry name" value="MFS_trans_sf"/>
</dbReference>
<organism evidence="8 9">
    <name type="scientific">Dietzia aerolata</name>
    <dbReference type="NCBI Taxonomy" id="595984"/>
    <lineage>
        <taxon>Bacteria</taxon>
        <taxon>Bacillati</taxon>
        <taxon>Actinomycetota</taxon>
        <taxon>Actinomycetes</taxon>
        <taxon>Mycobacteriales</taxon>
        <taxon>Dietziaceae</taxon>
        <taxon>Dietzia</taxon>
    </lineage>
</organism>
<feature type="transmembrane region" description="Helical" evidence="6">
    <location>
        <begin position="352"/>
        <end position="375"/>
    </location>
</feature>
<sequence>MAHHIATDQSGAIEKATIRRITRRLLPFLVLLYFLNFLDRVNVSFAALQMNADLGMSQAAYGFGAGLFFIGYFIFEVPSNMILHKVGARIWIARIAVTWGAVSAATAFVQTETHFFIARFMLGFAEAGLLPGLILYLTYWYPERHRARIVALLYIAVPLSSVLGGPLSTAIIQHADGLFGLAGWRNMFLLEGLPTVIIGVVTFFYLTSRPAEAKWLTDEQRGWLQRSLNDEAQVIASRQGTTKGHRGLFSALKDIRIVTMSAVLFSIFYGFYGVSFFLPQMISAMSVEWGVEFSLVEIGFITAAPFAVGTVAMILASRHSDRKGERVWHTAIAMLVAAAGITIAVLGNSSPYVMLVGIALLLSGVLSATSTFWAVPPSILTGMALAAGIGLMNSFANLSGFIGPYLAGYLKDRTGTFDVPMYIIGGVLVVAALVLLGSRRGLSGASVTTETSIPDEVVSSGR</sequence>
<name>A0ABV5JVZ2_9ACTN</name>
<keyword evidence="9" id="KW-1185">Reference proteome</keyword>
<evidence type="ECO:0000256" key="2">
    <source>
        <dbReference type="ARBA" id="ARBA00022448"/>
    </source>
</evidence>
<dbReference type="RefSeq" id="WP_182631659.1">
    <property type="nucleotide sequence ID" value="NZ_JAALDM010000070.1"/>
</dbReference>
<evidence type="ECO:0000256" key="3">
    <source>
        <dbReference type="ARBA" id="ARBA00022692"/>
    </source>
</evidence>
<feature type="transmembrane region" description="Helical" evidence="6">
    <location>
        <begin position="116"/>
        <end position="139"/>
    </location>
</feature>
<comment type="subcellular location">
    <subcellularLocation>
        <location evidence="1">Cell membrane</location>
        <topology evidence="1">Multi-pass membrane protein</topology>
    </subcellularLocation>
</comment>
<dbReference type="EMBL" id="JBHMDY010000012">
    <property type="protein sequence ID" value="MFB9261055.1"/>
    <property type="molecule type" value="Genomic_DNA"/>
</dbReference>
<dbReference type="Gene3D" id="1.20.1250.20">
    <property type="entry name" value="MFS general substrate transporter like domains"/>
    <property type="match status" value="2"/>
</dbReference>
<feature type="transmembrane region" description="Helical" evidence="6">
    <location>
        <begin position="298"/>
        <end position="315"/>
    </location>
</feature>
<feature type="transmembrane region" description="Helical" evidence="6">
    <location>
        <begin position="90"/>
        <end position="110"/>
    </location>
</feature>
<feature type="transmembrane region" description="Helical" evidence="6">
    <location>
        <begin position="382"/>
        <end position="407"/>
    </location>
</feature>
<dbReference type="CDD" id="cd17319">
    <property type="entry name" value="MFS_ExuT_GudP_like"/>
    <property type="match status" value="1"/>
</dbReference>
<evidence type="ECO:0000256" key="4">
    <source>
        <dbReference type="ARBA" id="ARBA00022989"/>
    </source>
</evidence>
<evidence type="ECO:0000313" key="8">
    <source>
        <dbReference type="EMBL" id="MFB9261055.1"/>
    </source>
</evidence>